<evidence type="ECO:0000313" key="1">
    <source>
        <dbReference type="EMBL" id="KAH0469114.1"/>
    </source>
</evidence>
<accession>A0AAV7HMX1</accession>
<sequence length="91" mass="10466">MKLVVDSYSEIISADFTRAQGNDQYMLAAMKDVTENIDLILDSKRKNNKFVGNTQGRFAKLKDLLKCRPKGISNARLRGHWEKNKKHKSKI</sequence>
<proteinExistence type="predicted"/>
<protein>
    <submittedName>
        <fullName evidence="1">Uncharacterized protein</fullName>
    </submittedName>
</protein>
<name>A0AAV7HMX1_DENCH</name>
<dbReference type="AlphaFoldDB" id="A0AAV7HMX1"/>
<dbReference type="Proteomes" id="UP000775213">
    <property type="component" value="Unassembled WGS sequence"/>
</dbReference>
<evidence type="ECO:0000313" key="2">
    <source>
        <dbReference type="Proteomes" id="UP000775213"/>
    </source>
</evidence>
<dbReference type="EMBL" id="JAGFBR010000003">
    <property type="protein sequence ID" value="KAH0469114.1"/>
    <property type="molecule type" value="Genomic_DNA"/>
</dbReference>
<keyword evidence="2" id="KW-1185">Reference proteome</keyword>
<comment type="caution">
    <text evidence="1">The sequence shown here is derived from an EMBL/GenBank/DDBJ whole genome shotgun (WGS) entry which is preliminary data.</text>
</comment>
<reference evidence="1 2" key="1">
    <citation type="journal article" date="2021" name="Hortic Res">
        <title>Chromosome-scale assembly of the Dendrobium chrysotoxum genome enhances the understanding of orchid evolution.</title>
        <authorList>
            <person name="Zhang Y."/>
            <person name="Zhang G.Q."/>
            <person name="Zhang D."/>
            <person name="Liu X.D."/>
            <person name="Xu X.Y."/>
            <person name="Sun W.H."/>
            <person name="Yu X."/>
            <person name="Zhu X."/>
            <person name="Wang Z.W."/>
            <person name="Zhao X."/>
            <person name="Zhong W.Y."/>
            <person name="Chen H."/>
            <person name="Yin W.L."/>
            <person name="Huang T."/>
            <person name="Niu S.C."/>
            <person name="Liu Z.J."/>
        </authorList>
    </citation>
    <scope>NUCLEOTIDE SEQUENCE [LARGE SCALE GENOMIC DNA]</scope>
    <source>
        <strain evidence="1">Lindl</strain>
    </source>
</reference>
<gene>
    <name evidence="1" type="ORF">IEQ34_002346</name>
</gene>
<organism evidence="1 2">
    <name type="scientific">Dendrobium chrysotoxum</name>
    <name type="common">Orchid</name>
    <dbReference type="NCBI Taxonomy" id="161865"/>
    <lineage>
        <taxon>Eukaryota</taxon>
        <taxon>Viridiplantae</taxon>
        <taxon>Streptophyta</taxon>
        <taxon>Embryophyta</taxon>
        <taxon>Tracheophyta</taxon>
        <taxon>Spermatophyta</taxon>
        <taxon>Magnoliopsida</taxon>
        <taxon>Liliopsida</taxon>
        <taxon>Asparagales</taxon>
        <taxon>Orchidaceae</taxon>
        <taxon>Epidendroideae</taxon>
        <taxon>Malaxideae</taxon>
        <taxon>Dendrobiinae</taxon>
        <taxon>Dendrobium</taxon>
    </lineage>
</organism>